<organism evidence="3 4">
    <name type="scientific">Algoriphagus confluentis</name>
    <dbReference type="NCBI Taxonomy" id="1697556"/>
    <lineage>
        <taxon>Bacteria</taxon>
        <taxon>Pseudomonadati</taxon>
        <taxon>Bacteroidota</taxon>
        <taxon>Cytophagia</taxon>
        <taxon>Cytophagales</taxon>
        <taxon>Cyclobacteriaceae</taxon>
        <taxon>Algoriphagus</taxon>
    </lineage>
</organism>
<evidence type="ECO:0000256" key="1">
    <source>
        <dbReference type="SAM" id="Coils"/>
    </source>
</evidence>
<keyword evidence="1" id="KW-0175">Coiled coil</keyword>
<protein>
    <submittedName>
        <fullName evidence="3">Efflux RND transporter periplasmic adaptor subunit</fullName>
    </submittedName>
</protein>
<comment type="caution">
    <text evidence="3">The sequence shown here is derived from an EMBL/GenBank/DDBJ whole genome shotgun (WGS) entry which is preliminary data.</text>
</comment>
<proteinExistence type="predicted"/>
<evidence type="ECO:0000256" key="2">
    <source>
        <dbReference type="SAM" id="SignalP"/>
    </source>
</evidence>
<dbReference type="PANTHER" id="PTHR30469:SF15">
    <property type="entry name" value="HLYD FAMILY OF SECRETION PROTEINS"/>
    <property type="match status" value="1"/>
</dbReference>
<feature type="signal peptide" evidence="2">
    <location>
        <begin position="1"/>
        <end position="23"/>
    </location>
</feature>
<dbReference type="Gene3D" id="2.40.420.20">
    <property type="match status" value="1"/>
</dbReference>
<dbReference type="Proteomes" id="UP001338309">
    <property type="component" value="Unassembled WGS sequence"/>
</dbReference>
<sequence>MNQLQLKISKLFHLVISSAGLLACSEVPTQTPQLKAVTEAVYASGYLEALNQAEIRSQVDGVLLESFAKEGDKVKKGQVLFTLSGVALDSRLHSAKTAYDIALRNASESGPAIQEAVHGVSIAKEQFINDSLTWVRQSNLFPQKAVSSSTYENARKAYESSRQSLERSQSQLKSKRDQVIRELEASRKDLRMVQDELDFYQVKSDRDGIYFESPFSLGELVKKGDVLAVIGSDQGYIGSLKIDEKDISRVSLGQQVLLEMDAFPDQTFMAKVTKVYSRIDPIDQMLRVDVALTDKLPTALTGLALEANIVIREKSDALVIPGNLLLPGDSVRVLKEGKAQKVKVIPGIRTLSEVEILEGITAESNLIKP</sequence>
<dbReference type="Gene3D" id="2.40.30.170">
    <property type="match status" value="1"/>
</dbReference>
<keyword evidence="2" id="KW-0732">Signal</keyword>
<evidence type="ECO:0000313" key="3">
    <source>
        <dbReference type="EMBL" id="GMQ29667.1"/>
    </source>
</evidence>
<dbReference type="Gene3D" id="1.10.287.470">
    <property type="entry name" value="Helix hairpin bin"/>
    <property type="match status" value="1"/>
</dbReference>
<accession>A0ABQ6PQ49</accession>
<evidence type="ECO:0000313" key="4">
    <source>
        <dbReference type="Proteomes" id="UP001338309"/>
    </source>
</evidence>
<gene>
    <name evidence="3" type="ORF">Aconfl_23100</name>
</gene>
<keyword evidence="4" id="KW-1185">Reference proteome</keyword>
<dbReference type="EMBL" id="BTPD01000007">
    <property type="protein sequence ID" value="GMQ29667.1"/>
    <property type="molecule type" value="Genomic_DNA"/>
</dbReference>
<dbReference type="PANTHER" id="PTHR30469">
    <property type="entry name" value="MULTIDRUG RESISTANCE PROTEIN MDTA"/>
    <property type="match status" value="1"/>
</dbReference>
<reference evidence="3 4" key="1">
    <citation type="submission" date="2023-08" db="EMBL/GenBank/DDBJ databases">
        <title>Draft genome sequence of Algoriphagus confluentis.</title>
        <authorList>
            <person name="Takatani N."/>
            <person name="Hosokawa M."/>
            <person name="Sawabe T."/>
        </authorList>
    </citation>
    <scope>NUCLEOTIDE SEQUENCE [LARGE SCALE GENOMIC DNA]</scope>
    <source>
        <strain evidence="3 4">NBRC 111222</strain>
    </source>
</reference>
<feature type="chain" id="PRO_5047008646" evidence="2">
    <location>
        <begin position="24"/>
        <end position="369"/>
    </location>
</feature>
<dbReference type="Gene3D" id="2.40.50.100">
    <property type="match status" value="1"/>
</dbReference>
<dbReference type="SUPFAM" id="SSF111369">
    <property type="entry name" value="HlyD-like secretion proteins"/>
    <property type="match status" value="1"/>
</dbReference>
<dbReference type="PROSITE" id="PS51257">
    <property type="entry name" value="PROKAR_LIPOPROTEIN"/>
    <property type="match status" value="1"/>
</dbReference>
<dbReference type="RefSeq" id="WP_338224387.1">
    <property type="nucleotide sequence ID" value="NZ_BTPD01000007.1"/>
</dbReference>
<feature type="coiled-coil region" evidence="1">
    <location>
        <begin position="151"/>
        <end position="203"/>
    </location>
</feature>
<name>A0ABQ6PQ49_9BACT</name>